<dbReference type="InterPro" id="IPR003959">
    <property type="entry name" value="ATPase_AAA_core"/>
</dbReference>
<dbReference type="Pfam" id="PF23232">
    <property type="entry name" value="AAA_lid_13"/>
    <property type="match status" value="1"/>
</dbReference>
<protein>
    <submittedName>
        <fullName evidence="2">ATPase</fullName>
    </submittedName>
</protein>
<dbReference type="Proteomes" id="UP000781932">
    <property type="component" value="Unassembled WGS sequence"/>
</dbReference>
<dbReference type="CDD" id="cd19481">
    <property type="entry name" value="RecA-like_protease"/>
    <property type="match status" value="1"/>
</dbReference>
<proteinExistence type="predicted"/>
<reference evidence="2" key="1">
    <citation type="submission" date="2020-03" db="EMBL/GenBank/DDBJ databases">
        <authorList>
            <person name="He L."/>
        </authorList>
    </citation>
    <scope>NUCLEOTIDE SEQUENCE</scope>
    <source>
        <strain evidence="2">CkLH20</strain>
    </source>
</reference>
<accession>A0A9P6LF14</accession>
<gene>
    <name evidence="2" type="ORF">CkaCkLH20_11435</name>
</gene>
<evidence type="ECO:0000259" key="1">
    <source>
        <dbReference type="SMART" id="SM00382"/>
    </source>
</evidence>
<dbReference type="GO" id="GO:0016887">
    <property type="term" value="F:ATP hydrolysis activity"/>
    <property type="evidence" value="ECO:0007669"/>
    <property type="project" value="InterPro"/>
</dbReference>
<dbReference type="InterPro" id="IPR056599">
    <property type="entry name" value="AAA_lid_fung"/>
</dbReference>
<dbReference type="SUPFAM" id="SSF52540">
    <property type="entry name" value="P-loop containing nucleoside triphosphate hydrolases"/>
    <property type="match status" value="1"/>
</dbReference>
<dbReference type="EMBL" id="JAATWM020000048">
    <property type="protein sequence ID" value="KAF9871018.1"/>
    <property type="molecule type" value="Genomic_DNA"/>
</dbReference>
<evidence type="ECO:0000313" key="3">
    <source>
        <dbReference type="Proteomes" id="UP000781932"/>
    </source>
</evidence>
<dbReference type="InterPro" id="IPR003593">
    <property type="entry name" value="AAA+_ATPase"/>
</dbReference>
<reference evidence="2" key="2">
    <citation type="submission" date="2020-11" db="EMBL/GenBank/DDBJ databases">
        <title>Whole genome sequencing of Colletotrichum sp.</title>
        <authorList>
            <person name="Li H."/>
        </authorList>
    </citation>
    <scope>NUCLEOTIDE SEQUENCE</scope>
    <source>
        <strain evidence="2">CkLH20</strain>
    </source>
</reference>
<keyword evidence="3" id="KW-1185">Reference proteome</keyword>
<dbReference type="Pfam" id="PF00004">
    <property type="entry name" value="AAA"/>
    <property type="match status" value="1"/>
</dbReference>
<evidence type="ECO:0000313" key="2">
    <source>
        <dbReference type="EMBL" id="KAF9871018.1"/>
    </source>
</evidence>
<sequence>MIWTAADVPYDLGQRNQKDTFYGLFHKDLCFEFTRFVKSYHAYEMSATMAPTCIGPLGTVVANDVEEELSSKTERVKESSQEEEEETFQKYLTAGDDGEPKKPWIGYRIEYRNRWTSDLIAEKVPDKESEPVIDQNDGPIFEVVTTYKVVSQSLDANTSLAVNSQSLPIQSLRIHSLALINALQSVVKYYPDQDLSGEYISIRKPYPILVHHYDELQQFRLDCLSKLESDLCAREKDAAEHLRILLQFLDDHVMAGVREEQERNKRGFSTFEWRWVALKPGVTFLERDEQLYEGWEAFVIHSVTGGVFENPPVAWEARKWRLNYEDHYIERVWGPATTWVAFDGEKPDATRTEEVRFIDPNSDECMKDGIKKLPTQGKGSGFPTQRDVDSYHSQFRDQTPVTIGDEGVRNWVSGCTCNVCQKSRSEGNQKRDVKTAFSDFLFIVTSNTLSNHQYLLFPTSVVAYMFRTRSWERVHIKNLSEAEFDENMISHLVMSEHRLKTLKALSKSFARVSRDGKPLHNERWSADFIRGKGSGLIFLLHGKPGVGKTYTAECIAEFAKRPLMILTSSDIGTDPKEVEYNLTASFKRAMTWGAVLLIDEADIFMERRTTSDLTRNSLVAGFLRALEFYDGILFLTTNRVGSFDDAFISRIHVQLYYPDFTDDERQKVWRTFIAKLARERGETIRLTIDAKEYIEATQKHGIKWNGREIRNAFQTAVALAEYDAEKDSEGKIMVKDYHLKAVIELSKDFKGYLDDLHRRDEGKRAEHRYERLDSYDGGK</sequence>
<dbReference type="OrthoDB" id="10042665at2759"/>
<dbReference type="Gene3D" id="3.40.50.300">
    <property type="entry name" value="P-loop containing nucleotide triphosphate hydrolases"/>
    <property type="match status" value="1"/>
</dbReference>
<dbReference type="RefSeq" id="XP_038740479.1">
    <property type="nucleotide sequence ID" value="XM_038894149.1"/>
</dbReference>
<dbReference type="GO" id="GO:0005524">
    <property type="term" value="F:ATP binding"/>
    <property type="evidence" value="ECO:0007669"/>
    <property type="project" value="InterPro"/>
</dbReference>
<dbReference type="PANTHER" id="PTHR46411">
    <property type="entry name" value="FAMILY ATPASE, PUTATIVE-RELATED"/>
    <property type="match status" value="1"/>
</dbReference>
<organism evidence="2 3">
    <name type="scientific">Colletotrichum karsti</name>
    <dbReference type="NCBI Taxonomy" id="1095194"/>
    <lineage>
        <taxon>Eukaryota</taxon>
        <taxon>Fungi</taxon>
        <taxon>Dikarya</taxon>
        <taxon>Ascomycota</taxon>
        <taxon>Pezizomycotina</taxon>
        <taxon>Sordariomycetes</taxon>
        <taxon>Hypocreomycetidae</taxon>
        <taxon>Glomerellales</taxon>
        <taxon>Glomerellaceae</taxon>
        <taxon>Colletotrichum</taxon>
        <taxon>Colletotrichum boninense species complex</taxon>
    </lineage>
</organism>
<feature type="domain" description="AAA+ ATPase" evidence="1">
    <location>
        <begin position="534"/>
        <end position="661"/>
    </location>
</feature>
<comment type="caution">
    <text evidence="2">The sequence shown here is derived from an EMBL/GenBank/DDBJ whole genome shotgun (WGS) entry which is preliminary data.</text>
</comment>
<dbReference type="SMART" id="SM00382">
    <property type="entry name" value="AAA"/>
    <property type="match status" value="1"/>
</dbReference>
<dbReference type="GeneID" id="62167223"/>
<dbReference type="InterPro" id="IPR027417">
    <property type="entry name" value="P-loop_NTPase"/>
</dbReference>
<dbReference type="AlphaFoldDB" id="A0A9P6LF14"/>
<dbReference type="PANTHER" id="PTHR46411:SF4">
    <property type="entry name" value="AAA+ ATPASE DOMAIN-CONTAINING PROTEIN"/>
    <property type="match status" value="1"/>
</dbReference>
<name>A0A9P6LF14_9PEZI</name>